<sequence>MNSSQRMRPMRPEVIVVGAGGHAKVCIELLEAQGDKVAYCVGNQDSVDTCVGVPVLKSDDHLPALRAQGYERVFIAIGSNAVRQKLAMKTTEMGFTLVNAISPAAVVSPSASLGRGIAVMAGAVINAEAFIGDLCIVNTGATIDHDCVLGLGVHVAPQCALAGNVQIGNLSFIGVGSKIIPEIHIGESVMVGAGSVVISNIDSAVTVVGVPARALYKI</sequence>
<dbReference type="GO" id="GO:0016740">
    <property type="term" value="F:transferase activity"/>
    <property type="evidence" value="ECO:0007669"/>
    <property type="project" value="UniProtKB-KW"/>
</dbReference>
<dbReference type="InterPro" id="IPR020019">
    <property type="entry name" value="AcTrfase_PglD-like"/>
</dbReference>
<dbReference type="Gene3D" id="3.40.50.20">
    <property type="match status" value="1"/>
</dbReference>
<feature type="domain" description="PglD N-terminal" evidence="6">
    <location>
        <begin position="14"/>
        <end position="89"/>
    </location>
</feature>
<evidence type="ECO:0000256" key="2">
    <source>
        <dbReference type="ARBA" id="ARBA00022679"/>
    </source>
</evidence>
<feature type="site" description="Increases basicity of active site His" evidence="4">
    <location>
        <position position="146"/>
    </location>
</feature>
<evidence type="ECO:0000256" key="3">
    <source>
        <dbReference type="ARBA" id="ARBA00022737"/>
    </source>
</evidence>
<evidence type="ECO:0000313" key="8">
    <source>
        <dbReference type="Proteomes" id="UP000284207"/>
    </source>
</evidence>
<comment type="caution">
    <text evidence="7">The sequence shown here is derived from an EMBL/GenBank/DDBJ whole genome shotgun (WGS) entry which is preliminary data.</text>
</comment>
<evidence type="ECO:0000256" key="1">
    <source>
        <dbReference type="ARBA" id="ARBA00007274"/>
    </source>
</evidence>
<protein>
    <submittedName>
        <fullName evidence="7">Hexapeptide transferase</fullName>
    </submittedName>
</protein>
<feature type="binding site" evidence="5">
    <location>
        <position position="154"/>
    </location>
    <ligand>
        <name>acetyl-CoA</name>
        <dbReference type="ChEBI" id="CHEBI:57288"/>
    </ligand>
</feature>
<dbReference type="PROSITE" id="PS00101">
    <property type="entry name" value="HEXAPEP_TRANSFERASES"/>
    <property type="match status" value="1"/>
</dbReference>
<organism evidence="7 8">
    <name type="scientific">Pseudomonas moraviensis</name>
    <dbReference type="NCBI Taxonomy" id="321662"/>
    <lineage>
        <taxon>Bacteria</taxon>
        <taxon>Pseudomonadati</taxon>
        <taxon>Pseudomonadota</taxon>
        <taxon>Gammaproteobacteria</taxon>
        <taxon>Pseudomonadales</taxon>
        <taxon>Pseudomonadaceae</taxon>
        <taxon>Pseudomonas</taxon>
    </lineage>
</organism>
<evidence type="ECO:0000259" key="6">
    <source>
        <dbReference type="Pfam" id="PF17836"/>
    </source>
</evidence>
<dbReference type="NCBIfam" id="TIGR03570">
    <property type="entry name" value="NeuD_NnaD"/>
    <property type="match status" value="1"/>
</dbReference>
<dbReference type="PANTHER" id="PTHR43300">
    <property type="entry name" value="ACETYLTRANSFERASE"/>
    <property type="match status" value="1"/>
</dbReference>
<dbReference type="PANTHER" id="PTHR43300:SF7">
    <property type="entry name" value="UDP-N-ACETYLBACILLOSAMINE N-ACETYLTRANSFERASE"/>
    <property type="match status" value="1"/>
</dbReference>
<name>A0A423NPS3_9PSED</name>
<evidence type="ECO:0000313" key="7">
    <source>
        <dbReference type="EMBL" id="ROO00260.1"/>
    </source>
</evidence>
<evidence type="ECO:0000256" key="4">
    <source>
        <dbReference type="PIRSR" id="PIRSR620019-1"/>
    </source>
</evidence>
<dbReference type="AlphaFoldDB" id="A0A423NPS3"/>
<accession>A0A423NPS3</accession>
<keyword evidence="2 7" id="KW-0808">Transferase</keyword>
<evidence type="ECO:0000256" key="5">
    <source>
        <dbReference type="PIRSR" id="PIRSR620019-2"/>
    </source>
</evidence>
<keyword evidence="3" id="KW-0677">Repeat</keyword>
<dbReference type="InterPro" id="IPR041561">
    <property type="entry name" value="PglD_N"/>
</dbReference>
<reference evidence="7 8" key="1">
    <citation type="submission" date="2016-10" db="EMBL/GenBank/DDBJ databases">
        <title>Comparative genome analysis of multiple Pseudomonas spp. focuses on biocontrol and plant growth promoting traits.</title>
        <authorList>
            <person name="Tao X.-Y."/>
            <person name="Taylor C.G."/>
        </authorList>
    </citation>
    <scope>NUCLEOTIDE SEQUENCE [LARGE SCALE GENOMIC DNA]</scope>
    <source>
        <strain evidence="7 8">36B3</strain>
    </source>
</reference>
<dbReference type="CDD" id="cd03360">
    <property type="entry name" value="LbH_AT_putative"/>
    <property type="match status" value="1"/>
</dbReference>
<dbReference type="SUPFAM" id="SSF51161">
    <property type="entry name" value="Trimeric LpxA-like enzymes"/>
    <property type="match status" value="1"/>
</dbReference>
<comment type="similarity">
    <text evidence="1">Belongs to the transferase hexapeptide repeat family.</text>
</comment>
<gene>
    <name evidence="7" type="ORF">BK674_14580</name>
</gene>
<proteinExistence type="inferred from homology"/>
<dbReference type="Proteomes" id="UP000284207">
    <property type="component" value="Unassembled WGS sequence"/>
</dbReference>
<dbReference type="InterPro" id="IPR050179">
    <property type="entry name" value="Trans_hexapeptide_repeat"/>
</dbReference>
<dbReference type="EMBL" id="MOCA01000005">
    <property type="protein sequence ID" value="ROO00260.1"/>
    <property type="molecule type" value="Genomic_DNA"/>
</dbReference>
<dbReference type="Gene3D" id="2.160.10.10">
    <property type="entry name" value="Hexapeptide repeat proteins"/>
    <property type="match status" value="1"/>
</dbReference>
<feature type="active site" description="Proton acceptor" evidence="4">
    <location>
        <position position="145"/>
    </location>
</feature>
<dbReference type="Pfam" id="PF17836">
    <property type="entry name" value="PglD_N"/>
    <property type="match status" value="1"/>
</dbReference>
<dbReference type="InterPro" id="IPR011004">
    <property type="entry name" value="Trimer_LpxA-like_sf"/>
</dbReference>
<dbReference type="InterPro" id="IPR018357">
    <property type="entry name" value="Hexapep_transf_CS"/>
</dbReference>
<feature type="binding site" evidence="5">
    <location>
        <position position="78"/>
    </location>
    <ligand>
        <name>substrate</name>
    </ligand>
</feature>